<gene>
    <name evidence="1" type="ORF">IW261DRAFT_1580048</name>
</gene>
<sequence>MLSLDVVNMLPPQCQEKQNQIIQYMTNPSQFMRQMFDDLLCDILNQAHGFSINREITQLTRKPHTLPKPHLQCSNPKCPAPVGHTITMCWNKGSRDPGGKECYQERQKSKQSTRANMATMEVTDLADPEPLHENTDTYNSNALLDMKSCDPEAYYLALKVFKALLDSGMTHHIIKDHEAFHLYDKSKALPVKMANCGILNTFAMGDAHICIDVGGQTATIIL</sequence>
<comment type="caution">
    <text evidence="1">The sequence shown here is derived from an EMBL/GenBank/DDBJ whole genome shotgun (WGS) entry which is preliminary data.</text>
</comment>
<proteinExistence type="predicted"/>
<dbReference type="Proteomes" id="UP001175227">
    <property type="component" value="Unassembled WGS sequence"/>
</dbReference>
<evidence type="ECO:0000313" key="2">
    <source>
        <dbReference type="Proteomes" id="UP001175227"/>
    </source>
</evidence>
<organism evidence="1 2">
    <name type="scientific">Armillaria novae-zelandiae</name>
    <dbReference type="NCBI Taxonomy" id="153914"/>
    <lineage>
        <taxon>Eukaryota</taxon>
        <taxon>Fungi</taxon>
        <taxon>Dikarya</taxon>
        <taxon>Basidiomycota</taxon>
        <taxon>Agaricomycotina</taxon>
        <taxon>Agaricomycetes</taxon>
        <taxon>Agaricomycetidae</taxon>
        <taxon>Agaricales</taxon>
        <taxon>Marasmiineae</taxon>
        <taxon>Physalacriaceae</taxon>
        <taxon>Armillaria</taxon>
    </lineage>
</organism>
<keyword evidence="2" id="KW-1185">Reference proteome</keyword>
<protein>
    <submittedName>
        <fullName evidence="1">Uncharacterized protein</fullName>
    </submittedName>
</protein>
<name>A0AA39KAJ5_9AGAR</name>
<evidence type="ECO:0000313" key="1">
    <source>
        <dbReference type="EMBL" id="KAK0457612.1"/>
    </source>
</evidence>
<accession>A0AA39KAJ5</accession>
<dbReference type="AlphaFoldDB" id="A0AA39KAJ5"/>
<dbReference type="EMBL" id="JAUEPR010000400">
    <property type="protein sequence ID" value="KAK0457612.1"/>
    <property type="molecule type" value="Genomic_DNA"/>
</dbReference>
<reference evidence="1" key="1">
    <citation type="submission" date="2023-06" db="EMBL/GenBank/DDBJ databases">
        <authorList>
            <consortium name="Lawrence Berkeley National Laboratory"/>
            <person name="Ahrendt S."/>
            <person name="Sahu N."/>
            <person name="Indic B."/>
            <person name="Wong-Bajracharya J."/>
            <person name="Merenyi Z."/>
            <person name="Ke H.-M."/>
            <person name="Monk M."/>
            <person name="Kocsube S."/>
            <person name="Drula E."/>
            <person name="Lipzen A."/>
            <person name="Balint B."/>
            <person name="Henrissat B."/>
            <person name="Andreopoulos B."/>
            <person name="Martin F.M."/>
            <person name="Harder C.B."/>
            <person name="Rigling D."/>
            <person name="Ford K.L."/>
            <person name="Foster G.D."/>
            <person name="Pangilinan J."/>
            <person name="Papanicolaou A."/>
            <person name="Barry K."/>
            <person name="LaButti K."/>
            <person name="Viragh M."/>
            <person name="Koriabine M."/>
            <person name="Yan M."/>
            <person name="Riley R."/>
            <person name="Champramary S."/>
            <person name="Plett K.L."/>
            <person name="Tsai I.J."/>
            <person name="Slot J."/>
            <person name="Sipos G."/>
            <person name="Plett J."/>
            <person name="Nagy L.G."/>
            <person name="Grigoriev I.V."/>
        </authorList>
    </citation>
    <scope>NUCLEOTIDE SEQUENCE</scope>
    <source>
        <strain evidence="1">ICMP 16352</strain>
    </source>
</reference>